<feature type="region of interest" description="Disordered" evidence="1">
    <location>
        <begin position="49"/>
        <end position="87"/>
    </location>
</feature>
<sequence length="137" mass="13778">CSNYKKPRHNKASCKDPVVGQTPKPKGVLGRLRKKQSVDDVEDVDVVLRGPVKDEGDGGSRGGVGGSRGGASVSRGGASVSRGGAGGSRGGAGFLHLVSSMLLVGVVLVVALGPEFILGFAPLESSLSQLVLVSASL</sequence>
<comment type="caution">
    <text evidence="3">The sequence shown here is derived from an EMBL/GenBank/DDBJ whole genome shotgun (WGS) entry which is preliminary data.</text>
</comment>
<evidence type="ECO:0000313" key="3">
    <source>
        <dbReference type="EMBL" id="GFD03872.1"/>
    </source>
</evidence>
<feature type="compositionally biased region" description="Low complexity" evidence="1">
    <location>
        <begin position="70"/>
        <end position="82"/>
    </location>
</feature>
<accession>A0A699T0D6</accession>
<keyword evidence="2" id="KW-1133">Transmembrane helix</keyword>
<feature type="compositionally biased region" description="Basic residues" evidence="1">
    <location>
        <begin position="1"/>
        <end position="12"/>
    </location>
</feature>
<feature type="non-terminal residue" evidence="3">
    <location>
        <position position="137"/>
    </location>
</feature>
<feature type="non-terminal residue" evidence="3">
    <location>
        <position position="1"/>
    </location>
</feature>
<proteinExistence type="predicted"/>
<dbReference type="AlphaFoldDB" id="A0A699T0D6"/>
<protein>
    <submittedName>
        <fullName evidence="3">Uncharacterized protein</fullName>
    </submittedName>
</protein>
<organism evidence="3">
    <name type="scientific">Tanacetum cinerariifolium</name>
    <name type="common">Dalmatian daisy</name>
    <name type="synonym">Chrysanthemum cinerariifolium</name>
    <dbReference type="NCBI Taxonomy" id="118510"/>
    <lineage>
        <taxon>Eukaryota</taxon>
        <taxon>Viridiplantae</taxon>
        <taxon>Streptophyta</taxon>
        <taxon>Embryophyta</taxon>
        <taxon>Tracheophyta</taxon>
        <taxon>Spermatophyta</taxon>
        <taxon>Magnoliopsida</taxon>
        <taxon>eudicotyledons</taxon>
        <taxon>Gunneridae</taxon>
        <taxon>Pentapetalae</taxon>
        <taxon>asterids</taxon>
        <taxon>campanulids</taxon>
        <taxon>Asterales</taxon>
        <taxon>Asteraceae</taxon>
        <taxon>Asteroideae</taxon>
        <taxon>Anthemideae</taxon>
        <taxon>Anthemidinae</taxon>
        <taxon>Tanacetum</taxon>
    </lineage>
</organism>
<gene>
    <name evidence="3" type="ORF">Tci_875841</name>
</gene>
<feature type="transmembrane region" description="Helical" evidence="2">
    <location>
        <begin position="92"/>
        <end position="113"/>
    </location>
</feature>
<feature type="region of interest" description="Disordered" evidence="1">
    <location>
        <begin position="1"/>
        <end position="36"/>
    </location>
</feature>
<dbReference type="EMBL" id="BKCJ011207833">
    <property type="protein sequence ID" value="GFD03872.1"/>
    <property type="molecule type" value="Genomic_DNA"/>
</dbReference>
<evidence type="ECO:0000256" key="2">
    <source>
        <dbReference type="SAM" id="Phobius"/>
    </source>
</evidence>
<keyword evidence="2" id="KW-0812">Transmembrane</keyword>
<reference evidence="3" key="1">
    <citation type="journal article" date="2019" name="Sci. Rep.">
        <title>Draft genome of Tanacetum cinerariifolium, the natural source of mosquito coil.</title>
        <authorList>
            <person name="Yamashiro T."/>
            <person name="Shiraishi A."/>
            <person name="Satake H."/>
            <person name="Nakayama K."/>
        </authorList>
    </citation>
    <scope>NUCLEOTIDE SEQUENCE</scope>
</reference>
<evidence type="ECO:0000256" key="1">
    <source>
        <dbReference type="SAM" id="MobiDB-lite"/>
    </source>
</evidence>
<feature type="compositionally biased region" description="Gly residues" evidence="1">
    <location>
        <begin position="59"/>
        <end position="69"/>
    </location>
</feature>
<name>A0A699T0D6_TANCI</name>
<keyword evidence="2" id="KW-0472">Membrane</keyword>